<organism evidence="15 18">
    <name type="scientific">Thalassospira lucentensis</name>
    <dbReference type="NCBI Taxonomy" id="168935"/>
    <lineage>
        <taxon>Bacteria</taxon>
        <taxon>Pseudomonadati</taxon>
        <taxon>Pseudomonadota</taxon>
        <taxon>Alphaproteobacteria</taxon>
        <taxon>Rhodospirillales</taxon>
        <taxon>Thalassospiraceae</taxon>
        <taxon>Thalassospira</taxon>
    </lineage>
</organism>
<dbReference type="InterPro" id="IPR003661">
    <property type="entry name" value="HisK_dim/P_dom"/>
</dbReference>
<keyword evidence="8" id="KW-0547">Nucleotide-binding</keyword>
<evidence type="ECO:0000259" key="14">
    <source>
        <dbReference type="PROSITE" id="PS50109"/>
    </source>
</evidence>
<dbReference type="EC" id="2.7.13.3" evidence="3"/>
<evidence type="ECO:0000256" key="13">
    <source>
        <dbReference type="SAM" id="Phobius"/>
    </source>
</evidence>
<evidence type="ECO:0000256" key="9">
    <source>
        <dbReference type="ARBA" id="ARBA00022777"/>
    </source>
</evidence>
<dbReference type="Pfam" id="PF21623">
    <property type="entry name" value="HK_sensor_dom_bact"/>
    <property type="match status" value="1"/>
</dbReference>
<dbReference type="GO" id="GO:0000155">
    <property type="term" value="F:phosphorelay sensor kinase activity"/>
    <property type="evidence" value="ECO:0007669"/>
    <property type="project" value="InterPro"/>
</dbReference>
<dbReference type="InterPro" id="IPR004358">
    <property type="entry name" value="Sig_transdc_His_kin-like_C"/>
</dbReference>
<evidence type="ECO:0000313" key="18">
    <source>
        <dbReference type="Proteomes" id="UP000264753"/>
    </source>
</evidence>
<keyword evidence="13" id="KW-0472">Membrane</keyword>
<dbReference type="PRINTS" id="PR00344">
    <property type="entry name" value="BCTRLSENSOR"/>
</dbReference>
<dbReference type="Proteomes" id="UP000264179">
    <property type="component" value="Unassembled WGS sequence"/>
</dbReference>
<evidence type="ECO:0000256" key="12">
    <source>
        <dbReference type="ARBA" id="ARBA00023012"/>
    </source>
</evidence>
<feature type="transmembrane region" description="Helical" evidence="13">
    <location>
        <begin position="346"/>
        <end position="368"/>
    </location>
</feature>
<keyword evidence="5" id="KW-0597">Phosphoprotein</keyword>
<keyword evidence="4" id="KW-1003">Cell membrane</keyword>
<dbReference type="AlphaFoldDB" id="A0A358HP41"/>
<protein>
    <recommendedName>
        <fullName evidence="3">histidine kinase</fullName>
        <ecNumber evidence="3">2.7.13.3</ecNumber>
    </recommendedName>
</protein>
<sequence>MPDRKASAKLAAAKSRSRAFELMSPAGRVWYQSAMFWRTAVIVFIVGTAGMLGSWGIWQFFEGKRQNDLTARQLLLDTVTHDNTLHRWFEAASQILRIAAQNKSIRDFDQQPDAAIEQLRVIAKEAGRFSQLRILANDGTEQLRLDSKFNNLEVAPDESLQDKSERYYFTATTKLSSGSVYISPIDLNVERGEIETPWRPTARLGTPITAVDGRRQGYLVFNLDMGIPLSEFGLDDNQVTRTELLNADGYWLAGITEDRLWGFMTGTSVNMARDQPKLWQKIVPGTAQGSSAFIHDRRLYHAISITPSELSGLGDDEIVQSSDGRLYILASAPQYNRIAAPQLSDIVTLSVGGAVIAILSLIIGMFNLHRQQSHLAQQRIAAHLVSERRMASLGRIVAGVAHEMRTPIGNAVTVISTLGAHLDDLSAKLGHKEIDRQALVDDVGYLQKGVKIVQKNLDRTVTLVGHFHQTATNQSNHNRRRFDLGSLLDDLVQTMRQQYAKAGITIRFEGPQTAPVENYSDAIDQVVLSLVSNAKSHAFANRTDAQIIVRLIDLDEQFYQIEVEDNGVGIDPALHERVFEPFWTESSTNPGSGLGMAVVGNVVETVIGGNVYMRSVVDEGTTFSLLIPKLAPMGASGQKSGFSI</sequence>
<dbReference type="InterPro" id="IPR005467">
    <property type="entry name" value="His_kinase_dom"/>
</dbReference>
<evidence type="ECO:0000256" key="1">
    <source>
        <dbReference type="ARBA" id="ARBA00000085"/>
    </source>
</evidence>
<accession>A0A358HP41</accession>
<name>A0A358HP41_9PROT</name>
<keyword evidence="11 13" id="KW-1133">Transmembrane helix</keyword>
<dbReference type="SUPFAM" id="SSF103190">
    <property type="entry name" value="Sensory domain-like"/>
    <property type="match status" value="2"/>
</dbReference>
<dbReference type="Pfam" id="PF02518">
    <property type="entry name" value="HATPase_c"/>
    <property type="match status" value="1"/>
</dbReference>
<dbReference type="RefSeq" id="WP_276651415.1">
    <property type="nucleotide sequence ID" value="NZ_DOOG01000030.1"/>
</dbReference>
<evidence type="ECO:0000256" key="6">
    <source>
        <dbReference type="ARBA" id="ARBA00022679"/>
    </source>
</evidence>
<evidence type="ECO:0000256" key="4">
    <source>
        <dbReference type="ARBA" id="ARBA00022475"/>
    </source>
</evidence>
<dbReference type="PROSITE" id="PS50109">
    <property type="entry name" value="HIS_KIN"/>
    <property type="match status" value="1"/>
</dbReference>
<evidence type="ECO:0000256" key="7">
    <source>
        <dbReference type="ARBA" id="ARBA00022692"/>
    </source>
</evidence>
<keyword evidence="12" id="KW-0902">Two-component regulatory system</keyword>
<dbReference type="InterPro" id="IPR029151">
    <property type="entry name" value="Sensor-like_sf"/>
</dbReference>
<dbReference type="EMBL" id="DPOP01000157">
    <property type="protein sequence ID" value="HCW69484.1"/>
    <property type="molecule type" value="Genomic_DNA"/>
</dbReference>
<evidence type="ECO:0000256" key="5">
    <source>
        <dbReference type="ARBA" id="ARBA00022553"/>
    </source>
</evidence>
<dbReference type="Gene3D" id="1.10.287.130">
    <property type="match status" value="1"/>
</dbReference>
<comment type="caution">
    <text evidence="15">The sequence shown here is derived from an EMBL/GenBank/DDBJ whole genome shotgun (WGS) entry which is preliminary data.</text>
</comment>
<dbReference type="EMBL" id="DOOG01000030">
    <property type="protein sequence ID" value="HBU96949.1"/>
    <property type="molecule type" value="Genomic_DNA"/>
</dbReference>
<keyword evidence="10" id="KW-0067">ATP-binding</keyword>
<dbReference type="Proteomes" id="UP000264753">
    <property type="component" value="Unassembled WGS sequence"/>
</dbReference>
<gene>
    <name evidence="15" type="ORF">DEF21_03455</name>
    <name evidence="16" type="ORF">DHR80_20235</name>
</gene>
<evidence type="ECO:0000313" key="15">
    <source>
        <dbReference type="EMBL" id="HBU96949.1"/>
    </source>
</evidence>
<evidence type="ECO:0000256" key="10">
    <source>
        <dbReference type="ARBA" id="ARBA00022840"/>
    </source>
</evidence>
<comment type="subcellular location">
    <subcellularLocation>
        <location evidence="2">Cell membrane</location>
        <topology evidence="2">Multi-pass membrane protein</topology>
    </subcellularLocation>
</comment>
<dbReference type="InterPro" id="IPR050351">
    <property type="entry name" value="BphY/WalK/GraS-like"/>
</dbReference>
<dbReference type="Gene3D" id="3.30.565.10">
    <property type="entry name" value="Histidine kinase-like ATPase, C-terminal domain"/>
    <property type="match status" value="1"/>
</dbReference>
<evidence type="ECO:0000256" key="11">
    <source>
        <dbReference type="ARBA" id="ARBA00022989"/>
    </source>
</evidence>
<dbReference type="SUPFAM" id="SSF47384">
    <property type="entry name" value="Homodimeric domain of signal transducing histidine kinase"/>
    <property type="match status" value="1"/>
</dbReference>
<dbReference type="CDD" id="cd00082">
    <property type="entry name" value="HisKA"/>
    <property type="match status" value="1"/>
</dbReference>
<proteinExistence type="predicted"/>
<evidence type="ECO:0000256" key="3">
    <source>
        <dbReference type="ARBA" id="ARBA00012438"/>
    </source>
</evidence>
<dbReference type="Gene3D" id="3.30.450.20">
    <property type="entry name" value="PAS domain"/>
    <property type="match status" value="2"/>
</dbReference>
<keyword evidence="9" id="KW-0418">Kinase</keyword>
<evidence type="ECO:0000256" key="8">
    <source>
        <dbReference type="ARBA" id="ARBA00022741"/>
    </source>
</evidence>
<dbReference type="SUPFAM" id="SSF55874">
    <property type="entry name" value="ATPase domain of HSP90 chaperone/DNA topoisomerase II/histidine kinase"/>
    <property type="match status" value="1"/>
</dbReference>
<feature type="transmembrane region" description="Helical" evidence="13">
    <location>
        <begin position="35"/>
        <end position="58"/>
    </location>
</feature>
<evidence type="ECO:0000313" key="16">
    <source>
        <dbReference type="EMBL" id="HCW69484.1"/>
    </source>
</evidence>
<keyword evidence="7 13" id="KW-0812">Transmembrane</keyword>
<dbReference type="InterPro" id="IPR036890">
    <property type="entry name" value="HATPase_C_sf"/>
</dbReference>
<dbReference type="GO" id="GO:0030295">
    <property type="term" value="F:protein kinase activator activity"/>
    <property type="evidence" value="ECO:0007669"/>
    <property type="project" value="TreeGrafter"/>
</dbReference>
<dbReference type="GO" id="GO:0007234">
    <property type="term" value="P:osmosensory signaling via phosphorelay pathway"/>
    <property type="evidence" value="ECO:0007669"/>
    <property type="project" value="TreeGrafter"/>
</dbReference>
<dbReference type="PANTHER" id="PTHR42878:SF7">
    <property type="entry name" value="SENSOR HISTIDINE KINASE GLRK"/>
    <property type="match status" value="1"/>
</dbReference>
<evidence type="ECO:0000256" key="2">
    <source>
        <dbReference type="ARBA" id="ARBA00004651"/>
    </source>
</evidence>
<feature type="domain" description="Histidine kinase" evidence="14">
    <location>
        <begin position="399"/>
        <end position="631"/>
    </location>
</feature>
<dbReference type="InterPro" id="IPR048760">
    <property type="entry name" value="VP0354-like_sensor_dom"/>
</dbReference>
<dbReference type="SMART" id="SM00387">
    <property type="entry name" value="HATPase_c"/>
    <property type="match status" value="1"/>
</dbReference>
<reference evidence="17 18" key="1">
    <citation type="journal article" date="2018" name="Nat. Biotechnol.">
        <title>A standardized bacterial taxonomy based on genome phylogeny substantially revises the tree of life.</title>
        <authorList>
            <person name="Parks D.H."/>
            <person name="Chuvochina M."/>
            <person name="Waite D.W."/>
            <person name="Rinke C."/>
            <person name="Skarshewski A."/>
            <person name="Chaumeil P.A."/>
            <person name="Hugenholtz P."/>
        </authorList>
    </citation>
    <scope>NUCLEOTIDE SEQUENCE [LARGE SCALE GENOMIC DNA]</scope>
    <source>
        <strain evidence="15">UBA8707</strain>
        <strain evidence="16">UBA9881</strain>
    </source>
</reference>
<dbReference type="InterPro" id="IPR036097">
    <property type="entry name" value="HisK_dim/P_sf"/>
</dbReference>
<evidence type="ECO:0000313" key="17">
    <source>
        <dbReference type="Proteomes" id="UP000264179"/>
    </source>
</evidence>
<dbReference type="GO" id="GO:0000156">
    <property type="term" value="F:phosphorelay response regulator activity"/>
    <property type="evidence" value="ECO:0007669"/>
    <property type="project" value="TreeGrafter"/>
</dbReference>
<comment type="catalytic activity">
    <reaction evidence="1">
        <text>ATP + protein L-histidine = ADP + protein N-phospho-L-histidine.</text>
        <dbReference type="EC" id="2.7.13.3"/>
    </reaction>
</comment>
<dbReference type="InterPro" id="IPR003594">
    <property type="entry name" value="HATPase_dom"/>
</dbReference>
<dbReference type="GO" id="GO:0005886">
    <property type="term" value="C:plasma membrane"/>
    <property type="evidence" value="ECO:0007669"/>
    <property type="project" value="UniProtKB-SubCell"/>
</dbReference>
<dbReference type="GO" id="GO:0005524">
    <property type="term" value="F:ATP binding"/>
    <property type="evidence" value="ECO:0007669"/>
    <property type="project" value="UniProtKB-KW"/>
</dbReference>
<keyword evidence="6" id="KW-0808">Transferase</keyword>
<dbReference type="PANTHER" id="PTHR42878">
    <property type="entry name" value="TWO-COMPONENT HISTIDINE KINASE"/>
    <property type="match status" value="1"/>
</dbReference>